<dbReference type="RefSeq" id="XP_024737410.1">
    <property type="nucleotide sequence ID" value="XM_024876923.1"/>
</dbReference>
<dbReference type="GO" id="GO:0016787">
    <property type="term" value="F:hydrolase activity"/>
    <property type="evidence" value="ECO:0007669"/>
    <property type="project" value="UniProtKB-KW"/>
</dbReference>
<reference evidence="3 4" key="1">
    <citation type="submission" date="2016-04" db="EMBL/GenBank/DDBJ databases">
        <title>A degradative enzymes factory behind the ericoid mycorrhizal symbiosis.</title>
        <authorList>
            <consortium name="DOE Joint Genome Institute"/>
            <person name="Martino E."/>
            <person name="Morin E."/>
            <person name="Grelet G."/>
            <person name="Kuo A."/>
            <person name="Kohler A."/>
            <person name="Daghino S."/>
            <person name="Barry K."/>
            <person name="Choi C."/>
            <person name="Cichocki N."/>
            <person name="Clum A."/>
            <person name="Copeland A."/>
            <person name="Hainaut M."/>
            <person name="Haridas S."/>
            <person name="Labutti K."/>
            <person name="Lindquist E."/>
            <person name="Lipzen A."/>
            <person name="Khouja H.-R."/>
            <person name="Murat C."/>
            <person name="Ohm R."/>
            <person name="Olson A."/>
            <person name="Spatafora J."/>
            <person name="Veneault-Fourrey C."/>
            <person name="Henrissat B."/>
            <person name="Grigoriev I."/>
            <person name="Martin F."/>
            <person name="Perotto S."/>
        </authorList>
    </citation>
    <scope>NUCLEOTIDE SEQUENCE [LARGE SCALE GENOMIC DNA]</scope>
    <source>
        <strain evidence="3 4">E</strain>
    </source>
</reference>
<dbReference type="Proteomes" id="UP000235371">
    <property type="component" value="Unassembled WGS sequence"/>
</dbReference>
<proteinExistence type="predicted"/>
<dbReference type="AlphaFoldDB" id="A0A2J6TBW6"/>
<keyword evidence="1" id="KW-0378">Hydrolase</keyword>
<dbReference type="OrthoDB" id="4161342at2759"/>
<dbReference type="SUPFAM" id="SSF52540">
    <property type="entry name" value="P-loop containing nucleoside triphosphate hydrolases"/>
    <property type="match status" value="2"/>
</dbReference>
<dbReference type="Gene3D" id="3.40.50.300">
    <property type="entry name" value="P-loop containing nucleotide triphosphate hydrolases"/>
    <property type="match status" value="2"/>
</dbReference>
<keyword evidence="4" id="KW-1185">Reference proteome</keyword>
<protein>
    <recommendedName>
        <fullName evidence="2">Helicase C-terminal domain-containing protein</fullName>
    </recommendedName>
</protein>
<evidence type="ECO:0000313" key="3">
    <source>
        <dbReference type="EMBL" id="PMD60506.1"/>
    </source>
</evidence>
<dbReference type="InterPro" id="IPR001650">
    <property type="entry name" value="Helicase_C-like"/>
</dbReference>
<dbReference type="Pfam" id="PF00271">
    <property type="entry name" value="Helicase_C"/>
    <property type="match status" value="1"/>
</dbReference>
<accession>A0A2J6TBW6</accession>
<dbReference type="InterPro" id="IPR027417">
    <property type="entry name" value="P-loop_NTPase"/>
</dbReference>
<gene>
    <name evidence="3" type="ORF">K444DRAFT_561080</name>
</gene>
<feature type="domain" description="Helicase C-terminal" evidence="2">
    <location>
        <begin position="489"/>
        <end position="664"/>
    </location>
</feature>
<dbReference type="STRING" id="1095630.A0A2J6TBW6"/>
<evidence type="ECO:0000256" key="1">
    <source>
        <dbReference type="ARBA" id="ARBA00022801"/>
    </source>
</evidence>
<sequence length="683" mass="78498">MKSSREVGGGFVADEMGLGKTLSFLAYIVAERQLTWLWEEVEATRALHGRKHLNEIEQHQGDRCPSRHERPGWIVCPCASSSPTSKWPAKAGVRIACVPQSLVLPWVSQWFAHIDETESNLAMRLVVAHDAANPVPAPGFGNLDARHARNIKELSAKRHIFDNKASKYHEETARPHQDRYLVLTTPNSYKSWVKKFEYGGLFLSYAKSIENPTWVKAKSGGIVFGLAMIDECHEEYFKEKGRARVLSDLPLTNNPFIWGYSGTPILNTPRSIEGVLWAIEQHFPRKDKYSMTTGWDENPILSQYHYRALDMICKNFEKHVKSRTGDHQVAQKLEDDFTPFLFRFMIRRTADSSWMGRPLIKLKKHVHQDIVLTHNPKFDAKLDDLVKVIEDEALVIFADLLESWRIKDPVYRTVNFPKGLTFNRRCRVEWRLRIIASFPFLVTLSSVHHKHHLTLTTEEVIKYKGTNVFKSPYSLYLKQIVASSSKCIWLKQYILELLQTIDVDAKDQKLVIMTLFNPVALILKLFIERLVLPRDKKNRVGLICAGMKARERAAVLDAFTDAIDKDSGLRKQKNNFQILVGTTRLIGTGLQLTRAANLVLMEPDYEFYRELQAVARIHRIGQINQRSYSFRLINEGSGIENKIVKRQEERGEMHGREIQTRLLSEAIATEVNSDPLVRTPKKY</sequence>
<dbReference type="InParanoid" id="A0A2J6TBW6"/>
<evidence type="ECO:0000259" key="2">
    <source>
        <dbReference type="PROSITE" id="PS51194"/>
    </source>
</evidence>
<name>A0A2J6TBW6_9HELO</name>
<dbReference type="PANTHER" id="PTHR10799">
    <property type="entry name" value="SNF2/RAD54 HELICASE FAMILY"/>
    <property type="match status" value="1"/>
</dbReference>
<dbReference type="PROSITE" id="PS51194">
    <property type="entry name" value="HELICASE_CTER"/>
    <property type="match status" value="1"/>
</dbReference>
<dbReference type="SMART" id="SM00490">
    <property type="entry name" value="HELICc"/>
    <property type="match status" value="1"/>
</dbReference>
<dbReference type="EMBL" id="KZ613790">
    <property type="protein sequence ID" value="PMD60506.1"/>
    <property type="molecule type" value="Genomic_DNA"/>
</dbReference>
<dbReference type="InterPro" id="IPR049730">
    <property type="entry name" value="SNF2/RAD54-like_C"/>
</dbReference>
<organism evidence="3 4">
    <name type="scientific">Hyaloscypha bicolor E</name>
    <dbReference type="NCBI Taxonomy" id="1095630"/>
    <lineage>
        <taxon>Eukaryota</taxon>
        <taxon>Fungi</taxon>
        <taxon>Dikarya</taxon>
        <taxon>Ascomycota</taxon>
        <taxon>Pezizomycotina</taxon>
        <taxon>Leotiomycetes</taxon>
        <taxon>Helotiales</taxon>
        <taxon>Hyaloscyphaceae</taxon>
        <taxon>Hyaloscypha</taxon>
        <taxon>Hyaloscypha bicolor</taxon>
    </lineage>
</organism>
<dbReference type="GeneID" id="36585000"/>
<dbReference type="CDD" id="cd18793">
    <property type="entry name" value="SF2_C_SNF"/>
    <property type="match status" value="1"/>
</dbReference>
<evidence type="ECO:0000313" key="4">
    <source>
        <dbReference type="Proteomes" id="UP000235371"/>
    </source>
</evidence>